<evidence type="ECO:0000256" key="3">
    <source>
        <dbReference type="ARBA" id="ARBA00022692"/>
    </source>
</evidence>
<keyword evidence="4" id="KW-1133">Transmembrane helix</keyword>
<feature type="region of interest" description="Disordered" evidence="7">
    <location>
        <begin position="308"/>
        <end position="349"/>
    </location>
</feature>
<dbReference type="InterPro" id="IPR004345">
    <property type="entry name" value="TB2_DP1_HVA22"/>
</dbReference>
<evidence type="ECO:0000256" key="1">
    <source>
        <dbReference type="ARBA" id="ARBA00004141"/>
    </source>
</evidence>
<evidence type="ECO:0000313" key="8">
    <source>
        <dbReference type="EMBL" id="KCV68311.1"/>
    </source>
</evidence>
<protein>
    <submittedName>
        <fullName evidence="8">Uncharacterized protein</fullName>
    </submittedName>
</protein>
<feature type="region of interest" description="Disordered" evidence="7">
    <location>
        <begin position="200"/>
        <end position="235"/>
    </location>
</feature>
<dbReference type="Proteomes" id="UP000030693">
    <property type="component" value="Unassembled WGS sequence"/>
</dbReference>
<dbReference type="OrthoDB" id="10009287at2759"/>
<dbReference type="AlphaFoldDB" id="A0A058Z2E6"/>
<comment type="subcellular location">
    <subcellularLocation>
        <location evidence="1 6">Membrane</location>
        <topology evidence="1 6">Multi-pass membrane protein</topology>
    </subcellularLocation>
</comment>
<dbReference type="PANTHER" id="PTHR12300">
    <property type="entry name" value="HVA22-LIKE PROTEINS"/>
    <property type="match status" value="1"/>
</dbReference>
<dbReference type="PANTHER" id="PTHR12300:SF161">
    <property type="entry name" value="RECEPTOR EXPRESSION-ENHANCING PROTEIN"/>
    <property type="match status" value="1"/>
</dbReference>
<keyword evidence="3" id="KW-0812">Transmembrane</keyword>
<keyword evidence="5" id="KW-0472">Membrane</keyword>
<evidence type="ECO:0000256" key="4">
    <source>
        <dbReference type="ARBA" id="ARBA00022989"/>
    </source>
</evidence>
<dbReference type="Pfam" id="PF03134">
    <property type="entry name" value="TB2_DP1_HVA22"/>
    <property type="match status" value="1"/>
</dbReference>
<comment type="similarity">
    <text evidence="2 6">Belongs to the DP1 family.</text>
</comment>
<dbReference type="GeneID" id="20529954"/>
<organism evidence="8">
    <name type="scientific">Fonticula alba</name>
    <name type="common">Slime mold</name>
    <dbReference type="NCBI Taxonomy" id="691883"/>
    <lineage>
        <taxon>Eukaryota</taxon>
        <taxon>Rotosphaerida</taxon>
        <taxon>Fonticulaceae</taxon>
        <taxon>Fonticula</taxon>
    </lineage>
</organism>
<evidence type="ECO:0000256" key="2">
    <source>
        <dbReference type="ARBA" id="ARBA00008573"/>
    </source>
</evidence>
<reference evidence="8" key="1">
    <citation type="submission" date="2013-04" db="EMBL/GenBank/DDBJ databases">
        <title>The Genome Sequence of Fonticula alba ATCC 38817.</title>
        <authorList>
            <consortium name="The Broad Institute Genomics Platform"/>
            <person name="Russ C."/>
            <person name="Cuomo C."/>
            <person name="Burger G."/>
            <person name="Gray M.W."/>
            <person name="Holland P.W.H."/>
            <person name="King N."/>
            <person name="Lang F.B.F."/>
            <person name="Roger A.J."/>
            <person name="Ruiz-Trillo I."/>
            <person name="Brown M."/>
            <person name="Walker B."/>
            <person name="Young S."/>
            <person name="Zeng Q."/>
            <person name="Gargeya S."/>
            <person name="Fitzgerald M."/>
            <person name="Haas B."/>
            <person name="Abouelleil A."/>
            <person name="Allen A.W."/>
            <person name="Alvarado L."/>
            <person name="Arachchi H.M."/>
            <person name="Berlin A.M."/>
            <person name="Chapman S.B."/>
            <person name="Gainer-Dewar J."/>
            <person name="Goldberg J."/>
            <person name="Griggs A."/>
            <person name="Gujja S."/>
            <person name="Hansen M."/>
            <person name="Howarth C."/>
            <person name="Imamovic A."/>
            <person name="Ireland A."/>
            <person name="Larimer J."/>
            <person name="McCowan C."/>
            <person name="Murphy C."/>
            <person name="Pearson M."/>
            <person name="Poon T.W."/>
            <person name="Priest M."/>
            <person name="Roberts A."/>
            <person name="Saif S."/>
            <person name="Shea T."/>
            <person name="Sisk P."/>
            <person name="Sykes S."/>
            <person name="Wortman J."/>
            <person name="Nusbaum C."/>
            <person name="Birren B."/>
        </authorList>
    </citation>
    <scope>NUCLEOTIDE SEQUENCE [LARGE SCALE GENOMIC DNA]</scope>
    <source>
        <strain evidence="8">ATCC 38817</strain>
    </source>
</reference>
<dbReference type="EMBL" id="KB932209">
    <property type="protein sequence ID" value="KCV68311.1"/>
    <property type="molecule type" value="Genomic_DNA"/>
</dbReference>
<name>A0A058Z2E6_FONAL</name>
<dbReference type="GO" id="GO:0016020">
    <property type="term" value="C:membrane"/>
    <property type="evidence" value="ECO:0007669"/>
    <property type="project" value="UniProtKB-SubCell"/>
</dbReference>
<feature type="region of interest" description="Disordered" evidence="7">
    <location>
        <begin position="273"/>
        <end position="294"/>
    </location>
</feature>
<keyword evidence="9" id="KW-1185">Reference proteome</keyword>
<gene>
    <name evidence="8" type="ORF">H696_05229</name>
</gene>
<proteinExistence type="inferred from homology"/>
<evidence type="ECO:0000313" key="9">
    <source>
        <dbReference type="Proteomes" id="UP000030693"/>
    </source>
</evidence>
<sequence>MFQIVYNVASTALCYFLPAYHAYKALDSGDRRRERGALKALATVSVFNFLEFTLLDMFVSPMVPFYGLIKLGFIVWLSHGRINDTDPDAAVDTDEAAASAVVQANASGMALSSADAPVTKPGRRFGFGLGAMRGARYLYRHLIEPWFRRNEPSIDGYLDLFSQRTAEISTNLIDQSQKMAAPVIDQALQTAQHAVTGQFAAGPSFAPGSSSGPPPPAYFPPTGAEGQGFPPEPSPSATHILSGLLSLLPGAAFLVNGLLAANAPAGVFPPPHGGMGMGQVPRRRPGVHPSSQYADISQSRIVVLEDEDDLEPDGFGGGPFDQDTIVIDGPWPPAPDDPDARAFQRRTTF</sequence>
<dbReference type="RefSeq" id="XP_009497365.1">
    <property type="nucleotide sequence ID" value="XM_009499090.1"/>
</dbReference>
<evidence type="ECO:0000256" key="7">
    <source>
        <dbReference type="SAM" id="MobiDB-lite"/>
    </source>
</evidence>
<feature type="compositionally biased region" description="Low complexity" evidence="7">
    <location>
        <begin position="200"/>
        <end position="211"/>
    </location>
</feature>
<evidence type="ECO:0000256" key="5">
    <source>
        <dbReference type="ARBA" id="ARBA00023136"/>
    </source>
</evidence>
<accession>A0A058Z2E6</accession>
<evidence type="ECO:0000256" key="6">
    <source>
        <dbReference type="RuleBase" id="RU362006"/>
    </source>
</evidence>